<name>A0A4P8XND3_9BACL</name>
<dbReference type="InterPro" id="IPR036388">
    <property type="entry name" value="WH-like_DNA-bd_sf"/>
</dbReference>
<dbReference type="InterPro" id="IPR013325">
    <property type="entry name" value="RNA_pol_sigma_r2"/>
</dbReference>
<dbReference type="Pfam" id="PF04542">
    <property type="entry name" value="Sigma70_r2"/>
    <property type="match status" value="1"/>
</dbReference>
<dbReference type="AlphaFoldDB" id="A0A4P8XND3"/>
<dbReference type="KEGG" id="palo:E6C60_3654"/>
<dbReference type="SUPFAM" id="SSF88946">
    <property type="entry name" value="Sigma2 domain of RNA polymerase sigma factors"/>
    <property type="match status" value="1"/>
</dbReference>
<dbReference type="PANTHER" id="PTHR30603">
    <property type="entry name" value="RNA POLYMERASE SIGMA FACTOR RPO"/>
    <property type="match status" value="1"/>
</dbReference>
<dbReference type="RefSeq" id="WP_138227083.1">
    <property type="nucleotide sequence ID" value="NZ_CP040396.1"/>
</dbReference>
<dbReference type="PRINTS" id="PR00046">
    <property type="entry name" value="SIGMA70FCT"/>
</dbReference>
<dbReference type="GO" id="GO:0016987">
    <property type="term" value="F:sigma factor activity"/>
    <property type="evidence" value="ECO:0007669"/>
    <property type="project" value="UniProtKB-KW"/>
</dbReference>
<gene>
    <name evidence="6" type="ORF">E6C60_3654</name>
</gene>
<keyword evidence="7" id="KW-1185">Reference proteome</keyword>
<keyword evidence="1" id="KW-0805">Transcription regulation</keyword>
<evidence type="ECO:0000313" key="7">
    <source>
        <dbReference type="Proteomes" id="UP000300879"/>
    </source>
</evidence>
<dbReference type="InterPro" id="IPR007627">
    <property type="entry name" value="RNA_pol_sigma70_r2"/>
</dbReference>
<keyword evidence="3" id="KW-0238">DNA-binding</keyword>
<dbReference type="InterPro" id="IPR007630">
    <property type="entry name" value="RNA_pol_sigma70_r4"/>
</dbReference>
<dbReference type="Gene3D" id="1.10.10.10">
    <property type="entry name" value="Winged helix-like DNA-binding domain superfamily/Winged helix DNA-binding domain"/>
    <property type="match status" value="2"/>
</dbReference>
<reference evidence="6 7" key="1">
    <citation type="submission" date="2019-05" db="EMBL/GenBank/DDBJ databases">
        <authorList>
            <person name="Chen C."/>
        </authorList>
    </citation>
    <scope>NUCLEOTIDE SEQUENCE [LARGE SCALE GENOMIC DNA]</scope>
    <source>
        <strain evidence="6 7">HB172198</strain>
    </source>
</reference>
<keyword evidence="2" id="KW-0731">Sigma factor</keyword>
<dbReference type="InterPro" id="IPR014284">
    <property type="entry name" value="RNA_pol_sigma-70_dom"/>
</dbReference>
<dbReference type="GO" id="GO:0006352">
    <property type="term" value="P:DNA-templated transcription initiation"/>
    <property type="evidence" value="ECO:0007669"/>
    <property type="project" value="InterPro"/>
</dbReference>
<dbReference type="PROSITE" id="PS00715">
    <property type="entry name" value="SIGMA70_1"/>
    <property type="match status" value="1"/>
</dbReference>
<sequence>MGKSIREVQQVFERTFPDKQTIPFAEAKALLQSLSDEQLENEDVEMFLEIMGFQNILHNDQSKEANEEPSIDDILNMEWKPVSDPKVMDNSSIQSVYSRNTILLKGYHETRNNLEFEQLVVDNMKLVHKLASKYLRYSNHQHSYDDLVSEGTIGLMDAIRKFDVTKDVQFSTYAVWWIRQRIIRAIVDTGTMIRVPVHMFELIQKIRREEQAYEVENNIPDQQTIIMQLGISAAQYERAKIVEHQVLGMTSTEQNISEDGQESELSQFISLETHRLLGEYSKIYFDPALLAEQHDLKKLLHELISTHLKPREQEVILERFGFGDCKPKTLEKVGEQFGVTRERIRQIEAKALKKLANKMRKRANRDDYYWPEPMGG</sequence>
<organism evidence="6 7">
    <name type="scientific">Paenibacillus algicola</name>
    <dbReference type="NCBI Taxonomy" id="2565926"/>
    <lineage>
        <taxon>Bacteria</taxon>
        <taxon>Bacillati</taxon>
        <taxon>Bacillota</taxon>
        <taxon>Bacilli</taxon>
        <taxon>Bacillales</taxon>
        <taxon>Paenibacillaceae</taxon>
        <taxon>Paenibacillus</taxon>
    </lineage>
</organism>
<evidence type="ECO:0000256" key="4">
    <source>
        <dbReference type="ARBA" id="ARBA00023163"/>
    </source>
</evidence>
<evidence type="ECO:0000313" key="6">
    <source>
        <dbReference type="EMBL" id="QCT04362.1"/>
    </source>
</evidence>
<dbReference type="OrthoDB" id="9809557at2"/>
<proteinExistence type="predicted"/>
<dbReference type="Proteomes" id="UP000300879">
    <property type="component" value="Chromosome"/>
</dbReference>
<dbReference type="PANTHER" id="PTHR30603:SF47">
    <property type="entry name" value="RNA POLYMERASE SIGMA FACTOR SIGD, CHLOROPLASTIC"/>
    <property type="match status" value="1"/>
</dbReference>
<dbReference type="NCBIfam" id="TIGR02937">
    <property type="entry name" value="sigma70-ECF"/>
    <property type="match status" value="1"/>
</dbReference>
<dbReference type="CDD" id="cd06171">
    <property type="entry name" value="Sigma70_r4"/>
    <property type="match status" value="1"/>
</dbReference>
<evidence type="ECO:0000259" key="5">
    <source>
        <dbReference type="PROSITE" id="PS00715"/>
    </source>
</evidence>
<dbReference type="InterPro" id="IPR050239">
    <property type="entry name" value="Sigma-70_RNA_pol_init_factors"/>
</dbReference>
<dbReference type="GO" id="GO:0003677">
    <property type="term" value="F:DNA binding"/>
    <property type="evidence" value="ECO:0007669"/>
    <property type="project" value="UniProtKB-KW"/>
</dbReference>
<dbReference type="Pfam" id="PF04545">
    <property type="entry name" value="Sigma70_r4"/>
    <property type="match status" value="1"/>
</dbReference>
<feature type="domain" description="RNA polymerase sigma-70" evidence="5">
    <location>
        <begin position="146"/>
        <end position="159"/>
    </location>
</feature>
<evidence type="ECO:0000256" key="1">
    <source>
        <dbReference type="ARBA" id="ARBA00023015"/>
    </source>
</evidence>
<dbReference type="SUPFAM" id="SSF88659">
    <property type="entry name" value="Sigma3 and sigma4 domains of RNA polymerase sigma factors"/>
    <property type="match status" value="1"/>
</dbReference>
<evidence type="ECO:0000256" key="2">
    <source>
        <dbReference type="ARBA" id="ARBA00023082"/>
    </source>
</evidence>
<dbReference type="InterPro" id="IPR000943">
    <property type="entry name" value="RNA_pol_sigma70"/>
</dbReference>
<keyword evidence="4" id="KW-0804">Transcription</keyword>
<protein>
    <submittedName>
        <fullName evidence="6">Putative RNA polymerase sigma factor RpoD</fullName>
    </submittedName>
</protein>
<dbReference type="InterPro" id="IPR013324">
    <property type="entry name" value="RNA_pol_sigma_r3/r4-like"/>
</dbReference>
<dbReference type="EMBL" id="CP040396">
    <property type="protein sequence ID" value="QCT04362.1"/>
    <property type="molecule type" value="Genomic_DNA"/>
</dbReference>
<accession>A0A4P8XND3</accession>
<evidence type="ECO:0000256" key="3">
    <source>
        <dbReference type="ARBA" id="ARBA00023125"/>
    </source>
</evidence>
<dbReference type="Gene3D" id="1.10.601.10">
    <property type="entry name" value="RNA Polymerase Primary Sigma Factor"/>
    <property type="match status" value="1"/>
</dbReference>